<dbReference type="PANTHER" id="PTHR11370:SF5">
    <property type="entry name" value="DNA REPAIR PROTEIN XRCC1"/>
    <property type="match status" value="1"/>
</dbReference>
<sequence>MIIKLQSIISCSSEHPSYPAKNLLEYQANKSWRCAKPGEMMSYVIFQLCEPSCLTGLDIGNYRSCIVIVEASTSAEPDNWIPIVNHQFMTHDDAANSRFKDQVQLFTKKELNPETLKLKFDRIKVTCMQAANLRELFGLSFVIFRTEVTVDLDVNVFGRFKLKDTKDNSKLTLNAFREKYMKLHSSKQSNYKQELEETIKGNAMNNFIKRQDKPRESMKRPLLAKEEDGNNDEVFRKDRNFQQSNDKMEGNQSKLFTPEQRASSSYSRKRSLSPVPTTSNESVSTKKMHCSTDSSDALDKICKTCDGLISEKLVKGIVKEHTLQEAENKTVRKTLEEAQAINQENKKPMQVNPHKANAIVEQANSSNQVKKKPKTPLKQKLDFSKLMEGVKFSLSGYVNPQRDEIRKKALKMGATYIAEPNLTNKKCTHLICAFKNTPKYRQFRKHTKIVKVTWIEDCFDKRTRFPWRRYALDEEEAKKPESEEEIEGNMSPVRFGQNRNQNSDSESDY</sequence>
<dbReference type="GO" id="GO:0000012">
    <property type="term" value="P:single strand break repair"/>
    <property type="evidence" value="ECO:0007669"/>
    <property type="project" value="InterPro"/>
</dbReference>
<gene>
    <name evidence="4" type="primary">LOC107270413</name>
</gene>
<dbReference type="SMART" id="SM00292">
    <property type="entry name" value="BRCT"/>
    <property type="match status" value="1"/>
</dbReference>
<proteinExistence type="predicted"/>
<dbReference type="CTD" id="7515"/>
<dbReference type="InterPro" id="IPR036420">
    <property type="entry name" value="BRCT_dom_sf"/>
</dbReference>
<dbReference type="InterPro" id="IPR008979">
    <property type="entry name" value="Galactose-bd-like_sf"/>
</dbReference>
<dbReference type="AlphaFoldDB" id="A0AAJ7FNS3"/>
<evidence type="ECO:0000313" key="4">
    <source>
        <dbReference type="RefSeq" id="XP_015600903.1"/>
    </source>
</evidence>
<feature type="compositionally biased region" description="Polar residues" evidence="1">
    <location>
        <begin position="274"/>
        <end position="291"/>
    </location>
</feature>
<keyword evidence="3" id="KW-1185">Reference proteome</keyword>
<dbReference type="SUPFAM" id="SSF52113">
    <property type="entry name" value="BRCT domain"/>
    <property type="match status" value="1"/>
</dbReference>
<dbReference type="KEGG" id="ccin:107270413"/>
<feature type="compositionally biased region" description="Basic and acidic residues" evidence="1">
    <location>
        <begin position="209"/>
        <end position="240"/>
    </location>
</feature>
<dbReference type="RefSeq" id="XP_015600903.1">
    <property type="nucleotide sequence ID" value="XM_015745417.2"/>
</dbReference>
<feature type="compositionally biased region" description="Polar residues" evidence="1">
    <location>
        <begin position="497"/>
        <end position="509"/>
    </location>
</feature>
<dbReference type="GO" id="GO:0006284">
    <property type="term" value="P:base-excision repair"/>
    <property type="evidence" value="ECO:0007669"/>
    <property type="project" value="TreeGrafter"/>
</dbReference>
<accession>A0AAJ7FNS3</accession>
<feature type="compositionally biased region" description="Polar residues" evidence="1">
    <location>
        <begin position="241"/>
        <end position="255"/>
    </location>
</feature>
<dbReference type="GO" id="GO:0005634">
    <property type="term" value="C:nucleus"/>
    <property type="evidence" value="ECO:0007669"/>
    <property type="project" value="InterPro"/>
</dbReference>
<dbReference type="InterPro" id="IPR001357">
    <property type="entry name" value="BRCT_dom"/>
</dbReference>
<dbReference type="GeneID" id="107270413"/>
<dbReference type="Gene3D" id="2.60.120.260">
    <property type="entry name" value="Galactose-binding domain-like"/>
    <property type="match status" value="1"/>
</dbReference>
<feature type="region of interest" description="Disordered" evidence="1">
    <location>
        <begin position="472"/>
        <end position="509"/>
    </location>
</feature>
<feature type="domain" description="BRCT" evidence="2">
    <location>
        <begin position="382"/>
        <end position="472"/>
    </location>
</feature>
<feature type="region of interest" description="Disordered" evidence="1">
    <location>
        <begin position="205"/>
        <end position="291"/>
    </location>
</feature>
<organism evidence="3 4">
    <name type="scientific">Cephus cinctus</name>
    <name type="common">Wheat stem sawfly</name>
    <dbReference type="NCBI Taxonomy" id="211228"/>
    <lineage>
        <taxon>Eukaryota</taxon>
        <taxon>Metazoa</taxon>
        <taxon>Ecdysozoa</taxon>
        <taxon>Arthropoda</taxon>
        <taxon>Hexapoda</taxon>
        <taxon>Insecta</taxon>
        <taxon>Pterygota</taxon>
        <taxon>Neoptera</taxon>
        <taxon>Endopterygota</taxon>
        <taxon>Hymenoptera</taxon>
        <taxon>Cephoidea</taxon>
        <taxon>Cephidae</taxon>
        <taxon>Cephus</taxon>
    </lineage>
</organism>
<dbReference type="Pfam" id="PF01834">
    <property type="entry name" value="XRCC1_N"/>
    <property type="match status" value="1"/>
</dbReference>
<dbReference type="GO" id="GO:0003684">
    <property type="term" value="F:damaged DNA binding"/>
    <property type="evidence" value="ECO:0007669"/>
    <property type="project" value="InterPro"/>
</dbReference>
<evidence type="ECO:0000313" key="3">
    <source>
        <dbReference type="Proteomes" id="UP000694920"/>
    </source>
</evidence>
<name>A0AAJ7FNS3_CEPCN</name>
<protein>
    <submittedName>
        <fullName evidence="4">DNA repair protein XRCC1</fullName>
    </submittedName>
</protein>
<reference evidence="4" key="1">
    <citation type="submission" date="2025-08" db="UniProtKB">
        <authorList>
            <consortium name="RefSeq"/>
        </authorList>
    </citation>
    <scope>IDENTIFICATION</scope>
</reference>
<dbReference type="PROSITE" id="PS50172">
    <property type="entry name" value="BRCT"/>
    <property type="match status" value="1"/>
</dbReference>
<dbReference type="SUPFAM" id="SSF49785">
    <property type="entry name" value="Galactose-binding domain-like"/>
    <property type="match status" value="1"/>
</dbReference>
<feature type="compositionally biased region" description="Basic and acidic residues" evidence="1">
    <location>
        <begin position="472"/>
        <end position="481"/>
    </location>
</feature>
<evidence type="ECO:0000259" key="2">
    <source>
        <dbReference type="PROSITE" id="PS50172"/>
    </source>
</evidence>
<dbReference type="Pfam" id="PF00533">
    <property type="entry name" value="BRCT"/>
    <property type="match status" value="1"/>
</dbReference>
<dbReference type="PANTHER" id="PTHR11370">
    <property type="entry name" value="DNA-REPAIR PROTEIN XRCC1"/>
    <property type="match status" value="1"/>
</dbReference>
<dbReference type="Gene3D" id="3.40.50.10190">
    <property type="entry name" value="BRCT domain"/>
    <property type="match status" value="1"/>
</dbReference>
<evidence type="ECO:0000256" key="1">
    <source>
        <dbReference type="SAM" id="MobiDB-lite"/>
    </source>
</evidence>
<dbReference type="Proteomes" id="UP000694920">
    <property type="component" value="Unplaced"/>
</dbReference>
<dbReference type="InterPro" id="IPR002706">
    <property type="entry name" value="Xrcc1_N"/>
</dbReference>